<feature type="region of interest" description="Disordered" evidence="7">
    <location>
        <begin position="583"/>
        <end position="618"/>
    </location>
</feature>
<feature type="compositionally biased region" description="Low complexity" evidence="7">
    <location>
        <begin position="140"/>
        <end position="151"/>
    </location>
</feature>
<comment type="subcellular location">
    <subcellularLocation>
        <location evidence="1">Nucleus</location>
        <location evidence="1">Nucleolus</location>
    </subcellularLocation>
    <subcellularLocation>
        <location evidence="2">Nucleus</location>
        <location evidence="2">Nucleoplasm</location>
    </subcellularLocation>
</comment>
<evidence type="ECO:0000256" key="4">
    <source>
        <dbReference type="ARBA" id="ARBA00018339"/>
    </source>
</evidence>
<dbReference type="SMART" id="SM00490">
    <property type="entry name" value="HELICc"/>
    <property type="match status" value="1"/>
</dbReference>
<evidence type="ECO:0000256" key="1">
    <source>
        <dbReference type="ARBA" id="ARBA00004604"/>
    </source>
</evidence>
<feature type="compositionally biased region" description="Basic residues" evidence="7">
    <location>
        <begin position="592"/>
        <end position="602"/>
    </location>
</feature>
<feature type="compositionally biased region" description="Basic residues" evidence="7">
    <location>
        <begin position="225"/>
        <end position="234"/>
    </location>
</feature>
<dbReference type="InterPro" id="IPR001650">
    <property type="entry name" value="Helicase_C-like"/>
</dbReference>
<keyword evidence="10" id="KW-1185">Reference proteome</keyword>
<evidence type="ECO:0000259" key="8">
    <source>
        <dbReference type="PROSITE" id="PS51194"/>
    </source>
</evidence>
<evidence type="ECO:0000256" key="3">
    <source>
        <dbReference type="ARBA" id="ARBA00008838"/>
    </source>
</evidence>
<evidence type="ECO:0000256" key="6">
    <source>
        <dbReference type="ARBA" id="ARBA00023242"/>
    </source>
</evidence>
<dbReference type="GO" id="GO:0008097">
    <property type="term" value="F:5S rRNA binding"/>
    <property type="evidence" value="ECO:0007669"/>
    <property type="project" value="TreeGrafter"/>
</dbReference>
<dbReference type="Pfam" id="PF00271">
    <property type="entry name" value="Helicase_C"/>
    <property type="match status" value="1"/>
</dbReference>
<dbReference type="EMBL" id="VLTN01000031">
    <property type="protein sequence ID" value="KAA0150866.1"/>
    <property type="molecule type" value="Genomic_DNA"/>
</dbReference>
<dbReference type="PANTHER" id="PTHR14211:SF7">
    <property type="entry name" value="RIBOSOME BIOGENESIS PROTEIN NOP53"/>
    <property type="match status" value="1"/>
</dbReference>
<feature type="compositionally biased region" description="Basic residues" evidence="7">
    <location>
        <begin position="362"/>
        <end position="372"/>
    </location>
</feature>
<dbReference type="GO" id="GO:0005730">
    <property type="term" value="C:nucleolus"/>
    <property type="evidence" value="ECO:0007669"/>
    <property type="project" value="UniProtKB-SubCell"/>
</dbReference>
<evidence type="ECO:0000256" key="7">
    <source>
        <dbReference type="SAM" id="MobiDB-lite"/>
    </source>
</evidence>
<feature type="compositionally biased region" description="Basic and acidic residues" evidence="7">
    <location>
        <begin position="507"/>
        <end position="532"/>
    </location>
</feature>
<proteinExistence type="inferred from homology"/>
<feature type="compositionally biased region" description="Basic and acidic residues" evidence="7">
    <location>
        <begin position="235"/>
        <end position="244"/>
    </location>
</feature>
<evidence type="ECO:0000256" key="5">
    <source>
        <dbReference type="ARBA" id="ARBA00022517"/>
    </source>
</evidence>
<feature type="region of interest" description="Disordered" evidence="7">
    <location>
        <begin position="424"/>
        <end position="477"/>
    </location>
</feature>
<comment type="similarity">
    <text evidence="3">Belongs to the NOP53 family.</text>
</comment>
<name>A0A5A8CCU9_CAFRO</name>
<dbReference type="Pfam" id="PF07767">
    <property type="entry name" value="Nop53"/>
    <property type="match status" value="1"/>
</dbReference>
<keyword evidence="6" id="KW-0539">Nucleus</keyword>
<feature type="region of interest" description="Disordered" evidence="7">
    <location>
        <begin position="126"/>
        <end position="151"/>
    </location>
</feature>
<gene>
    <name evidence="9" type="ORF">FNF29_04980</name>
</gene>
<dbReference type="SUPFAM" id="SSF52540">
    <property type="entry name" value="P-loop containing nucleoside triphosphate hydrolases"/>
    <property type="match status" value="1"/>
</dbReference>
<evidence type="ECO:0000256" key="2">
    <source>
        <dbReference type="ARBA" id="ARBA00004642"/>
    </source>
</evidence>
<dbReference type="PROSITE" id="PS51194">
    <property type="entry name" value="HELICASE_CTER"/>
    <property type="match status" value="1"/>
</dbReference>
<reference evidence="9 10" key="1">
    <citation type="submission" date="2019-07" db="EMBL/GenBank/DDBJ databases">
        <title>Genomes of Cafeteria roenbergensis.</title>
        <authorList>
            <person name="Fischer M.G."/>
            <person name="Hackl T."/>
            <person name="Roman M."/>
        </authorList>
    </citation>
    <scope>NUCLEOTIDE SEQUENCE [LARGE SCALE GENOMIC DNA]</scope>
    <source>
        <strain evidence="9 10">BVI</strain>
    </source>
</reference>
<dbReference type="GO" id="GO:0006364">
    <property type="term" value="P:rRNA processing"/>
    <property type="evidence" value="ECO:0007669"/>
    <property type="project" value="TreeGrafter"/>
</dbReference>
<feature type="region of interest" description="Disordered" evidence="7">
    <location>
        <begin position="284"/>
        <end position="303"/>
    </location>
</feature>
<protein>
    <recommendedName>
        <fullName evidence="4">Ribosome biogenesis protein NOP53</fullName>
    </recommendedName>
</protein>
<dbReference type="Gene3D" id="3.40.50.300">
    <property type="entry name" value="P-loop containing nucleotide triphosphate hydrolases"/>
    <property type="match status" value="1"/>
</dbReference>
<feature type="region of interest" description="Disordered" evidence="7">
    <location>
        <begin position="507"/>
        <end position="543"/>
    </location>
</feature>
<dbReference type="InterPro" id="IPR027417">
    <property type="entry name" value="P-loop_NTPase"/>
</dbReference>
<dbReference type="GO" id="GO:0000027">
    <property type="term" value="P:ribosomal large subunit assembly"/>
    <property type="evidence" value="ECO:0007669"/>
    <property type="project" value="TreeGrafter"/>
</dbReference>
<evidence type="ECO:0000313" key="9">
    <source>
        <dbReference type="EMBL" id="KAA0150866.1"/>
    </source>
</evidence>
<sequence length="618" mass="66217">MEAEAVVAAAAAAWVRHAKGRRTIAFCVTVHQAALLAAALRERGVAAAVVEASTKEADRDAAFDALRTGETRVLCSVGVLSEGFDEPAVGCVLLLRPTQSKSLYVQQVGRGLRRCEAVEDEEAEPGAATAAAAGAGGPSEGPAAGDAAATGAGGTAASWVARRGVTRKRQCLVLDLAGNALRHGIKAVASEVDAFTEDAAQASRLERMTDEALFSLDTSGMSKGGAKRPGKRPRSGADNDGAERSKVRLFTLPEAPAHAETATHRVQTRKVSKRAAKRAQRLKAEAEAAERERHASRKADGSASFLTSMEAAEPAADLWAEDTTAKAPVIARGEDAPKGSFAFSHEYLRGAAVPSEPELARRQPRTVPKGRKVSAVAVPAGGLSYNPSFEDHQDAVGEAVARERAFVARRERLAALWEDDPDYSRTLDVIPDFSDDEDEDEGSSRAAPGGVPQSLSANPPVVNRRKTTVQRNKEKRLAAEAAVRARDAKAAELDRIAAAHRSLARKAREELEAKRQRREERLSAKAARDAAAEPKLLLKGKDARERGDVEVQLTSDLRGSLRQIKPSTARHPVQERWRGLMLQDKVEVGARRQGKQRTKKKVVATGERPGGPSRRERR</sequence>
<feature type="domain" description="Helicase C-terminal" evidence="8">
    <location>
        <begin position="1"/>
        <end position="196"/>
    </location>
</feature>
<dbReference type="PANTHER" id="PTHR14211">
    <property type="entry name" value="GLIOMA SUPPRESSOR CANDIDATE REGION GENE 2"/>
    <property type="match status" value="1"/>
</dbReference>
<comment type="caution">
    <text evidence="9">The sequence shown here is derived from an EMBL/GenBank/DDBJ whole genome shotgun (WGS) entry which is preliminary data.</text>
</comment>
<keyword evidence="5" id="KW-0690">Ribosome biogenesis</keyword>
<organism evidence="9 10">
    <name type="scientific">Cafeteria roenbergensis</name>
    <name type="common">Marine flagellate</name>
    <dbReference type="NCBI Taxonomy" id="33653"/>
    <lineage>
        <taxon>Eukaryota</taxon>
        <taxon>Sar</taxon>
        <taxon>Stramenopiles</taxon>
        <taxon>Bigyra</taxon>
        <taxon>Opalozoa</taxon>
        <taxon>Bicosoecida</taxon>
        <taxon>Cafeteriaceae</taxon>
        <taxon>Cafeteria</taxon>
    </lineage>
</organism>
<dbReference type="AlphaFoldDB" id="A0A5A8CCU9"/>
<feature type="region of interest" description="Disordered" evidence="7">
    <location>
        <begin position="213"/>
        <end position="244"/>
    </location>
</feature>
<dbReference type="GO" id="GO:0005654">
    <property type="term" value="C:nucleoplasm"/>
    <property type="evidence" value="ECO:0007669"/>
    <property type="project" value="UniProtKB-SubCell"/>
</dbReference>
<dbReference type="InterPro" id="IPR011687">
    <property type="entry name" value="Nop53/GLTSCR2"/>
</dbReference>
<dbReference type="Proteomes" id="UP000323011">
    <property type="component" value="Unassembled WGS sequence"/>
</dbReference>
<evidence type="ECO:0000313" key="10">
    <source>
        <dbReference type="Proteomes" id="UP000323011"/>
    </source>
</evidence>
<feature type="compositionally biased region" description="Basic and acidic residues" evidence="7">
    <location>
        <begin position="284"/>
        <end position="300"/>
    </location>
</feature>
<feature type="region of interest" description="Disordered" evidence="7">
    <location>
        <begin position="354"/>
        <end position="373"/>
    </location>
</feature>
<accession>A0A5A8CCU9</accession>